<sequence>MITYTTNNSGGGWWLDDEDWKALESAGWKVDWVADNPRHQFYREGQTRFLGALATSATREGLDLDEAIEEWERVTGQSADDEGCSCCGEPHYFHEAPLVGELIDGKELE</sequence>
<dbReference type="EMBL" id="OL455900">
    <property type="protein sequence ID" value="UJQ87191.1"/>
    <property type="molecule type" value="Genomic_DNA"/>
</dbReference>
<dbReference type="RefSeq" id="YP_010677557.1">
    <property type="nucleotide sequence ID" value="NC_071022.1"/>
</dbReference>
<evidence type="ECO:0000313" key="2">
    <source>
        <dbReference type="Proteomes" id="UP001200142"/>
    </source>
</evidence>
<dbReference type="GeneID" id="77953936"/>
<gene>
    <name evidence="1" type="primary">53</name>
    <name evidence="1" type="ORF">SEA_BAILEYBLU_53</name>
</gene>
<evidence type="ECO:0000313" key="1">
    <source>
        <dbReference type="EMBL" id="UJQ87191.1"/>
    </source>
</evidence>
<accession>A0AA49BPB4</accession>
<dbReference type="Proteomes" id="UP001200142">
    <property type="component" value="Segment"/>
</dbReference>
<protein>
    <submittedName>
        <fullName evidence="1">Uncharacterized protein</fullName>
    </submittedName>
</protein>
<dbReference type="KEGG" id="vg:77953936"/>
<reference evidence="1" key="1">
    <citation type="submission" date="2021-11" db="EMBL/GenBank/DDBJ databases">
        <authorList>
            <person name="Sydney V."/>
            <person name="Hansen K."/>
            <person name="Christner J."/>
            <person name="Deckinger K."/>
            <person name="Miller H."/>
            <person name="Baileys A."/>
            <person name="Berdar T."/>
            <person name="Fuhrer G."/>
            <person name="Everett M."/>
            <person name="Evans I."/>
            <person name="Harbison A."/>
            <person name="Jacks D."/>
            <person name="Philbrick A."/>
            <person name="Learn C."/>
            <person name="Swerdlow S.J."/>
            <person name="Klyczek K."/>
            <person name="Garlena R.A."/>
            <person name="Russell D.A."/>
            <person name="Jacobs-Sera D."/>
            <person name="Hatfull G.F."/>
        </authorList>
    </citation>
    <scope>NUCLEOTIDE SEQUENCE</scope>
</reference>
<keyword evidence="2" id="KW-1185">Reference proteome</keyword>
<organism evidence="1 2">
    <name type="scientific">Arthrobacter phage BaileyBlu</name>
    <dbReference type="NCBI Taxonomy" id="2910754"/>
    <lineage>
        <taxon>Viruses</taxon>
        <taxon>Duplodnaviria</taxon>
        <taxon>Heunggongvirae</taxon>
        <taxon>Uroviricota</taxon>
        <taxon>Caudoviricetes</taxon>
        <taxon>Casidaviridae</taxon>
        <taxon>Baileybluvirus</taxon>
        <taxon>Baileybluvirus baileyblu</taxon>
    </lineage>
</organism>
<name>A0AA49BPB4_9CAUD</name>
<proteinExistence type="predicted"/>